<evidence type="ECO:0000256" key="12">
    <source>
        <dbReference type="ARBA" id="ARBA00023136"/>
    </source>
</evidence>
<keyword evidence="12 14" id="KW-0472">Membrane</keyword>
<dbReference type="PANTHER" id="PTHR27002">
    <property type="entry name" value="RECEPTOR-LIKE SERINE/THREONINE-PROTEIN KINASE SD1-8"/>
    <property type="match status" value="1"/>
</dbReference>
<comment type="caution">
    <text evidence="17">The sequence shown here is derived from an EMBL/GenBank/DDBJ whole genome shotgun (WGS) entry which is preliminary data.</text>
</comment>
<evidence type="ECO:0000256" key="4">
    <source>
        <dbReference type="ARBA" id="ARBA00022679"/>
    </source>
</evidence>
<comment type="subcellular location">
    <subcellularLocation>
        <location evidence="1">Membrane</location>
        <topology evidence="1">Single-pass membrane protein</topology>
    </subcellularLocation>
</comment>
<sequence>MSLCGDQYCSSLALLIQCSPAMMHNLLFILLCASTLILTTAATTNDNLRFFLFNYCPDQTNYTLGSAFQANLNALLSSLPDSAAASSGFATDTTGAAPDQAFGLAQCRGDISASDCSACLGDSASEMASKCPGKTSAVLTYEGCLLRYSNASFFGELEPTGAAGYVCNPYNATQPGLFAASLDALMHGLAEEAYGSPRMFAAGSVNLTAYEKIYGMAQCTRDLRREDCSFCLANAVRMLPRYCPGRKGGRFFYWSCSVRFEMGPFYDDDHAAEPSMTPAPAPGGVPLNGSDHNVPGTSTGSSRTVRSTTLLISIPVAVTLLLVLLLVAVYICKKNRKPNKHVEVARDRFGDDEEMKSSGPVQYDLSTLQAATENFSDENKLGQGGFGPVYKGTLENGQEIAVKRLSEISKQGLGEMKNEIVLVAKLQHKNLVRLLGFCMEEEAKLLVYEFLSNKSLDKIIFGPARQQELSWGQRKKIIEGIGKGLTYLHEDSRLTVIHCDLKADNILLDVDMNPKISDFGLAKLFSINASVANTDRIAGTLGYMAPEYAQHGIFSAKSDVYSYGVLVLEIITGRRVHENLLKFVWRHWSLGSVAQLLDGYPADEPGKQDMLRCIHIGLLCVQEDPQLRPSMASVLLMLKHRIMTMSAPTKPAFVFLSSDMPSVAVREPSINVVSVSDLEPR</sequence>
<keyword evidence="7" id="KW-0677">Repeat</keyword>
<feature type="domain" description="Gnk2-homologous" evidence="16">
    <location>
        <begin position="50"/>
        <end position="153"/>
    </location>
</feature>
<evidence type="ECO:0000313" key="18">
    <source>
        <dbReference type="Proteomes" id="UP000636709"/>
    </source>
</evidence>
<evidence type="ECO:0000256" key="7">
    <source>
        <dbReference type="ARBA" id="ARBA00022737"/>
    </source>
</evidence>
<dbReference type="Gene3D" id="3.30.200.20">
    <property type="entry name" value="Phosphorylase Kinase, domain 1"/>
    <property type="match status" value="1"/>
</dbReference>
<evidence type="ECO:0000259" key="16">
    <source>
        <dbReference type="PROSITE" id="PS51473"/>
    </source>
</evidence>
<feature type="transmembrane region" description="Helical" evidence="14">
    <location>
        <begin position="310"/>
        <end position="331"/>
    </location>
</feature>
<name>A0A835BXY8_9POAL</name>
<evidence type="ECO:0000256" key="5">
    <source>
        <dbReference type="ARBA" id="ARBA00022692"/>
    </source>
</evidence>
<dbReference type="Pfam" id="PF01657">
    <property type="entry name" value="Stress-antifung"/>
    <property type="match status" value="2"/>
</dbReference>
<evidence type="ECO:0000256" key="8">
    <source>
        <dbReference type="ARBA" id="ARBA00022741"/>
    </source>
</evidence>
<keyword evidence="2" id="KW-0723">Serine/threonine-protein kinase</keyword>
<feature type="domain" description="Gnk2-homologous" evidence="16">
    <location>
        <begin position="160"/>
        <end position="265"/>
    </location>
</feature>
<dbReference type="SMART" id="SM00220">
    <property type="entry name" value="S_TKc"/>
    <property type="match status" value="1"/>
</dbReference>
<evidence type="ECO:0000256" key="13">
    <source>
        <dbReference type="ARBA" id="ARBA00023180"/>
    </source>
</evidence>
<feature type="domain" description="Protein kinase" evidence="15">
    <location>
        <begin position="375"/>
        <end position="643"/>
    </location>
</feature>
<evidence type="ECO:0000256" key="11">
    <source>
        <dbReference type="ARBA" id="ARBA00022989"/>
    </source>
</evidence>
<evidence type="ECO:0000256" key="14">
    <source>
        <dbReference type="SAM" id="Phobius"/>
    </source>
</evidence>
<dbReference type="FunFam" id="3.30.430.20:FF:000002">
    <property type="entry name" value="Cysteine-rich receptor-like protein kinase 10"/>
    <property type="match status" value="1"/>
</dbReference>
<dbReference type="SUPFAM" id="SSF56112">
    <property type="entry name" value="Protein kinase-like (PK-like)"/>
    <property type="match status" value="1"/>
</dbReference>
<keyword evidence="9" id="KW-0418">Kinase</keyword>
<dbReference type="CDD" id="cd23509">
    <property type="entry name" value="Gnk2-like"/>
    <property type="match status" value="2"/>
</dbReference>
<evidence type="ECO:0000256" key="1">
    <source>
        <dbReference type="ARBA" id="ARBA00004167"/>
    </source>
</evidence>
<keyword evidence="8" id="KW-0547">Nucleotide-binding</keyword>
<reference evidence="17" key="1">
    <citation type="submission" date="2020-07" db="EMBL/GenBank/DDBJ databases">
        <title>Genome sequence and genetic diversity analysis of an under-domesticated orphan crop, white fonio (Digitaria exilis).</title>
        <authorList>
            <person name="Bennetzen J.L."/>
            <person name="Chen S."/>
            <person name="Ma X."/>
            <person name="Wang X."/>
            <person name="Yssel A.E.J."/>
            <person name="Chaluvadi S.R."/>
            <person name="Johnson M."/>
            <person name="Gangashetty P."/>
            <person name="Hamidou F."/>
            <person name="Sanogo M.D."/>
            <person name="Zwaenepoel A."/>
            <person name="Wallace J."/>
            <person name="Van De Peer Y."/>
            <person name="Van Deynze A."/>
        </authorList>
    </citation>
    <scope>NUCLEOTIDE SEQUENCE</scope>
    <source>
        <tissue evidence="17">Leaves</tissue>
    </source>
</reference>
<keyword evidence="18" id="KW-1185">Reference proteome</keyword>
<keyword evidence="5 14" id="KW-0812">Transmembrane</keyword>
<dbReference type="Pfam" id="PF00069">
    <property type="entry name" value="Pkinase"/>
    <property type="match status" value="1"/>
</dbReference>
<dbReference type="GO" id="GO:0005524">
    <property type="term" value="F:ATP binding"/>
    <property type="evidence" value="ECO:0007669"/>
    <property type="project" value="UniProtKB-KW"/>
</dbReference>
<dbReference type="InterPro" id="IPR011009">
    <property type="entry name" value="Kinase-like_dom_sf"/>
</dbReference>
<proteinExistence type="predicted"/>
<gene>
    <name evidence="17" type="ORF">HU200_026897</name>
</gene>
<evidence type="ECO:0000256" key="3">
    <source>
        <dbReference type="ARBA" id="ARBA00022553"/>
    </source>
</evidence>
<evidence type="ECO:0000256" key="9">
    <source>
        <dbReference type="ARBA" id="ARBA00022777"/>
    </source>
</evidence>
<organism evidence="17 18">
    <name type="scientific">Digitaria exilis</name>
    <dbReference type="NCBI Taxonomy" id="1010633"/>
    <lineage>
        <taxon>Eukaryota</taxon>
        <taxon>Viridiplantae</taxon>
        <taxon>Streptophyta</taxon>
        <taxon>Embryophyta</taxon>
        <taxon>Tracheophyta</taxon>
        <taxon>Spermatophyta</taxon>
        <taxon>Magnoliopsida</taxon>
        <taxon>Liliopsida</taxon>
        <taxon>Poales</taxon>
        <taxon>Poaceae</taxon>
        <taxon>PACMAD clade</taxon>
        <taxon>Panicoideae</taxon>
        <taxon>Panicodae</taxon>
        <taxon>Paniceae</taxon>
        <taxon>Anthephorinae</taxon>
        <taxon>Digitaria</taxon>
    </lineage>
</organism>
<evidence type="ECO:0000313" key="17">
    <source>
        <dbReference type="EMBL" id="KAF8715933.1"/>
    </source>
</evidence>
<keyword evidence="6" id="KW-0732">Signal</keyword>
<dbReference type="InterPro" id="IPR000719">
    <property type="entry name" value="Prot_kinase_dom"/>
</dbReference>
<evidence type="ECO:0000256" key="10">
    <source>
        <dbReference type="ARBA" id="ARBA00022840"/>
    </source>
</evidence>
<dbReference type="FunFam" id="3.30.200.20:FF:000142">
    <property type="entry name" value="Cysteine-rich receptor-like protein kinase 10"/>
    <property type="match status" value="1"/>
</dbReference>
<keyword evidence="4" id="KW-0808">Transferase</keyword>
<dbReference type="Gene3D" id="3.30.430.20">
    <property type="entry name" value="Gnk2 domain, C-X8-C-X2-C motif"/>
    <property type="match status" value="2"/>
</dbReference>
<dbReference type="PROSITE" id="PS50011">
    <property type="entry name" value="PROTEIN_KINASE_DOM"/>
    <property type="match status" value="1"/>
</dbReference>
<dbReference type="InterPro" id="IPR008271">
    <property type="entry name" value="Ser/Thr_kinase_AS"/>
</dbReference>
<dbReference type="AlphaFoldDB" id="A0A835BXY8"/>
<protein>
    <submittedName>
        <fullName evidence="17">Uncharacterized protein</fullName>
    </submittedName>
</protein>
<evidence type="ECO:0000256" key="6">
    <source>
        <dbReference type="ARBA" id="ARBA00022729"/>
    </source>
</evidence>
<dbReference type="PANTHER" id="PTHR27002:SF1050">
    <property type="entry name" value="CYSTEINE-RICH RECEPTOR-LIKE PROTEIN KINASE 5"/>
    <property type="match status" value="1"/>
</dbReference>
<keyword evidence="3" id="KW-0597">Phosphoprotein</keyword>
<keyword evidence="10" id="KW-0067">ATP-binding</keyword>
<dbReference type="OrthoDB" id="779887at2759"/>
<dbReference type="GO" id="GO:0005886">
    <property type="term" value="C:plasma membrane"/>
    <property type="evidence" value="ECO:0007669"/>
    <property type="project" value="TreeGrafter"/>
</dbReference>
<dbReference type="PROSITE" id="PS00108">
    <property type="entry name" value="PROTEIN_KINASE_ST"/>
    <property type="match status" value="1"/>
</dbReference>
<keyword evidence="11 14" id="KW-1133">Transmembrane helix</keyword>
<dbReference type="Gene3D" id="1.10.510.10">
    <property type="entry name" value="Transferase(Phosphotransferase) domain 1"/>
    <property type="match status" value="1"/>
</dbReference>
<dbReference type="GO" id="GO:0004674">
    <property type="term" value="F:protein serine/threonine kinase activity"/>
    <property type="evidence" value="ECO:0007669"/>
    <property type="project" value="UniProtKB-KW"/>
</dbReference>
<dbReference type="InterPro" id="IPR038408">
    <property type="entry name" value="GNK2_sf"/>
</dbReference>
<dbReference type="Proteomes" id="UP000636709">
    <property type="component" value="Unassembled WGS sequence"/>
</dbReference>
<evidence type="ECO:0000259" key="15">
    <source>
        <dbReference type="PROSITE" id="PS50011"/>
    </source>
</evidence>
<dbReference type="PROSITE" id="PS51473">
    <property type="entry name" value="GNK2"/>
    <property type="match status" value="2"/>
</dbReference>
<dbReference type="InterPro" id="IPR002902">
    <property type="entry name" value="GNK2"/>
</dbReference>
<evidence type="ECO:0000256" key="2">
    <source>
        <dbReference type="ARBA" id="ARBA00022527"/>
    </source>
</evidence>
<keyword evidence="13" id="KW-0325">Glycoprotein</keyword>
<dbReference type="FunFam" id="1.10.510.10:FF:000384">
    <property type="entry name" value="G-type lectin S-receptor-like serine/threonine-protein kinase"/>
    <property type="match status" value="1"/>
</dbReference>
<dbReference type="EMBL" id="JACEFO010001730">
    <property type="protein sequence ID" value="KAF8715933.1"/>
    <property type="molecule type" value="Genomic_DNA"/>
</dbReference>
<dbReference type="CDD" id="cd14066">
    <property type="entry name" value="STKc_IRAK"/>
    <property type="match status" value="1"/>
</dbReference>
<accession>A0A835BXY8</accession>